<dbReference type="EMBL" id="LTBA01000025">
    <property type="protein sequence ID" value="KYH34119.1"/>
    <property type="molecule type" value="Genomic_DNA"/>
</dbReference>
<evidence type="ECO:0000256" key="4">
    <source>
        <dbReference type="ARBA" id="ARBA00022692"/>
    </source>
</evidence>
<keyword evidence="5" id="KW-0653">Protein transport</keyword>
<dbReference type="STRING" id="1121338.CLTEP_19640"/>
<evidence type="ECO:0000256" key="8">
    <source>
        <dbReference type="ARBA" id="ARBA00023186"/>
    </source>
</evidence>
<dbReference type="PANTHER" id="PTHR12428:SF65">
    <property type="entry name" value="CYTOCHROME C OXIDASE ASSEMBLY PROTEIN COX18, MITOCHONDRIAL"/>
    <property type="match status" value="1"/>
</dbReference>
<comment type="subcellular location">
    <subcellularLocation>
        <location evidence="1">Cell membrane</location>
        <topology evidence="1">Multi-pass membrane protein</topology>
    </subcellularLocation>
    <subcellularLocation>
        <location evidence="9">Membrane</location>
        <topology evidence="9">Multi-pass membrane protein</topology>
    </subcellularLocation>
</comment>
<keyword evidence="13" id="KW-1185">Reference proteome</keyword>
<reference evidence="12 13" key="1">
    <citation type="submission" date="2016-02" db="EMBL/GenBank/DDBJ databases">
        <title>Genome sequence of Clostridium tepidiprofundi DSM 19306.</title>
        <authorList>
            <person name="Poehlein A."/>
            <person name="Daniel R."/>
        </authorList>
    </citation>
    <scope>NUCLEOTIDE SEQUENCE [LARGE SCALE GENOMIC DNA]</scope>
    <source>
        <strain evidence="12 13">DSM 19306</strain>
    </source>
</reference>
<dbReference type="InterPro" id="IPR047196">
    <property type="entry name" value="YidC_ALB_C"/>
</dbReference>
<evidence type="ECO:0000256" key="10">
    <source>
        <dbReference type="SAM" id="Phobius"/>
    </source>
</evidence>
<dbReference type="GO" id="GO:0005886">
    <property type="term" value="C:plasma membrane"/>
    <property type="evidence" value="ECO:0007669"/>
    <property type="project" value="UniProtKB-SubCell"/>
</dbReference>
<keyword evidence="8" id="KW-0143">Chaperone</keyword>
<feature type="transmembrane region" description="Helical" evidence="10">
    <location>
        <begin position="32"/>
        <end position="52"/>
    </location>
</feature>
<evidence type="ECO:0000256" key="6">
    <source>
        <dbReference type="ARBA" id="ARBA00022989"/>
    </source>
</evidence>
<keyword evidence="3" id="KW-1003">Cell membrane</keyword>
<sequence>MKLQFLSGPIGHFFEFLQSGVASVIPNPNISYGITIILMTAIIRIILLPLNIKQIKSTVKMSKIQPEMKKIQDKYKNDPQKSQQEIMKLYKENGVNPLGGCLPMLIQMPILFALFYVFNNLTFMSGSMTQPAGFLWLNSLAKPDPYYILPILSTVTTYISSKLMQPSNGDSAQAKQTSTMNSVMAIVFGFMSIKFRSALVLYWVINNLFQIAQTIWMQKVEKRRDAKA</sequence>
<dbReference type="OrthoDB" id="9780552at2"/>
<feature type="transmembrane region" description="Helical" evidence="10">
    <location>
        <begin position="97"/>
        <end position="118"/>
    </location>
</feature>
<dbReference type="InterPro" id="IPR001708">
    <property type="entry name" value="YidC/ALB3/OXA1/COX18"/>
</dbReference>
<evidence type="ECO:0000259" key="11">
    <source>
        <dbReference type="Pfam" id="PF02096"/>
    </source>
</evidence>
<evidence type="ECO:0000313" key="12">
    <source>
        <dbReference type="EMBL" id="KYH34119.1"/>
    </source>
</evidence>
<dbReference type="AlphaFoldDB" id="A0A151B2H0"/>
<evidence type="ECO:0000256" key="3">
    <source>
        <dbReference type="ARBA" id="ARBA00022475"/>
    </source>
</evidence>
<evidence type="ECO:0000313" key="13">
    <source>
        <dbReference type="Proteomes" id="UP000075531"/>
    </source>
</evidence>
<protein>
    <submittedName>
        <fullName evidence="12">Membrane protein insertase MisCA</fullName>
    </submittedName>
</protein>
<dbReference type="GO" id="GO:0032977">
    <property type="term" value="F:membrane insertase activity"/>
    <property type="evidence" value="ECO:0007669"/>
    <property type="project" value="InterPro"/>
</dbReference>
<evidence type="ECO:0000256" key="2">
    <source>
        <dbReference type="ARBA" id="ARBA00022448"/>
    </source>
</evidence>
<evidence type="ECO:0000256" key="7">
    <source>
        <dbReference type="ARBA" id="ARBA00023136"/>
    </source>
</evidence>
<dbReference type="GO" id="GO:0051205">
    <property type="term" value="P:protein insertion into membrane"/>
    <property type="evidence" value="ECO:0007669"/>
    <property type="project" value="TreeGrafter"/>
</dbReference>
<organism evidence="12 13">
    <name type="scientific">Clostridium tepidiprofundi DSM 19306</name>
    <dbReference type="NCBI Taxonomy" id="1121338"/>
    <lineage>
        <taxon>Bacteria</taxon>
        <taxon>Bacillati</taxon>
        <taxon>Bacillota</taxon>
        <taxon>Clostridia</taxon>
        <taxon>Eubacteriales</taxon>
        <taxon>Clostridiaceae</taxon>
        <taxon>Clostridium</taxon>
    </lineage>
</organism>
<dbReference type="NCBIfam" id="TIGR03592">
    <property type="entry name" value="yidC_oxa1_cterm"/>
    <property type="match status" value="1"/>
</dbReference>
<evidence type="ECO:0000256" key="5">
    <source>
        <dbReference type="ARBA" id="ARBA00022927"/>
    </source>
</evidence>
<feature type="transmembrane region" description="Helical" evidence="10">
    <location>
        <begin position="185"/>
        <end position="205"/>
    </location>
</feature>
<dbReference type="InterPro" id="IPR028055">
    <property type="entry name" value="YidC/Oxa/ALB_C"/>
</dbReference>
<dbReference type="Proteomes" id="UP000075531">
    <property type="component" value="Unassembled WGS sequence"/>
</dbReference>
<keyword evidence="4 9" id="KW-0812">Transmembrane</keyword>
<evidence type="ECO:0000256" key="1">
    <source>
        <dbReference type="ARBA" id="ARBA00004651"/>
    </source>
</evidence>
<comment type="similarity">
    <text evidence="9">Belongs to the OXA1/ALB3/YidC family.</text>
</comment>
<dbReference type="PATRIC" id="fig|1121338.3.peg.2025"/>
<name>A0A151B2H0_9CLOT</name>
<dbReference type="Pfam" id="PF02096">
    <property type="entry name" value="60KD_IMP"/>
    <property type="match status" value="1"/>
</dbReference>
<keyword evidence="2" id="KW-0813">Transport</keyword>
<dbReference type="PANTHER" id="PTHR12428">
    <property type="entry name" value="OXA1"/>
    <property type="match status" value="1"/>
</dbReference>
<keyword evidence="7 10" id="KW-0472">Membrane</keyword>
<proteinExistence type="inferred from homology"/>
<dbReference type="RefSeq" id="WP_066826121.1">
    <property type="nucleotide sequence ID" value="NZ_LTBA01000025.1"/>
</dbReference>
<gene>
    <name evidence="12" type="primary">misCA</name>
    <name evidence="12" type="ORF">CLTEP_19640</name>
</gene>
<dbReference type="CDD" id="cd20070">
    <property type="entry name" value="5TM_YidC_Alb3"/>
    <property type="match status" value="1"/>
</dbReference>
<keyword evidence="6 10" id="KW-1133">Transmembrane helix</keyword>
<accession>A0A151B2H0</accession>
<dbReference type="GO" id="GO:0015031">
    <property type="term" value="P:protein transport"/>
    <property type="evidence" value="ECO:0007669"/>
    <property type="project" value="UniProtKB-KW"/>
</dbReference>
<evidence type="ECO:0000256" key="9">
    <source>
        <dbReference type="RuleBase" id="RU003945"/>
    </source>
</evidence>
<feature type="domain" description="Membrane insertase YidC/Oxa/ALB C-terminal" evidence="11">
    <location>
        <begin position="32"/>
        <end position="219"/>
    </location>
</feature>
<comment type="caution">
    <text evidence="12">The sequence shown here is derived from an EMBL/GenBank/DDBJ whole genome shotgun (WGS) entry which is preliminary data.</text>
</comment>